<keyword evidence="4" id="KW-1185">Reference proteome</keyword>
<accession>A0ABT1A844</accession>
<evidence type="ECO:0000256" key="1">
    <source>
        <dbReference type="SAM" id="MobiDB-lite"/>
    </source>
</evidence>
<dbReference type="RefSeq" id="WP_252443569.1">
    <property type="nucleotide sequence ID" value="NZ_JAGSOV010000061.1"/>
</dbReference>
<feature type="transmembrane region" description="Helical" evidence="2">
    <location>
        <begin position="54"/>
        <end position="71"/>
    </location>
</feature>
<proteinExistence type="predicted"/>
<keyword evidence="2" id="KW-0472">Membrane</keyword>
<evidence type="ECO:0000313" key="4">
    <source>
        <dbReference type="Proteomes" id="UP001165283"/>
    </source>
</evidence>
<evidence type="ECO:0000313" key="3">
    <source>
        <dbReference type="EMBL" id="MCO1659009.1"/>
    </source>
</evidence>
<reference evidence="3" key="1">
    <citation type="submission" date="2021-04" db="EMBL/GenBank/DDBJ databases">
        <title>Pseudonocardia sp. nov., isolated from sandy soil of mangrove forest.</title>
        <authorList>
            <person name="Zan Z."/>
            <person name="Huang R."/>
            <person name="Liu W."/>
        </authorList>
    </citation>
    <scope>NUCLEOTIDE SEQUENCE</scope>
    <source>
        <strain evidence="3">S2-4</strain>
    </source>
</reference>
<feature type="transmembrane region" description="Helical" evidence="2">
    <location>
        <begin position="91"/>
        <end position="115"/>
    </location>
</feature>
<keyword evidence="2" id="KW-1133">Transmembrane helix</keyword>
<protein>
    <recommendedName>
        <fullName evidence="5">SNARE associated Golgi protein</fullName>
    </recommendedName>
</protein>
<evidence type="ECO:0000256" key="2">
    <source>
        <dbReference type="SAM" id="Phobius"/>
    </source>
</evidence>
<organism evidence="3 4">
    <name type="scientific">Pseudonocardia humida</name>
    <dbReference type="NCBI Taxonomy" id="2800819"/>
    <lineage>
        <taxon>Bacteria</taxon>
        <taxon>Bacillati</taxon>
        <taxon>Actinomycetota</taxon>
        <taxon>Actinomycetes</taxon>
        <taxon>Pseudonocardiales</taxon>
        <taxon>Pseudonocardiaceae</taxon>
        <taxon>Pseudonocardia</taxon>
    </lineage>
</organism>
<name>A0ABT1A844_9PSEU</name>
<keyword evidence="2" id="KW-0812">Transmembrane</keyword>
<sequence>MRTRVFGAETGLVVLVSSRARAAAVNRRSRRAGAAGGTALAEPESKRRQRFRRWLARFGVPGASILGPSAIPTRLTSAMLVAGTPRGRVLLWQAVAVVLWTAATTLLVWGVLTALPA</sequence>
<comment type="caution">
    <text evidence="3">The sequence shown here is derived from an EMBL/GenBank/DDBJ whole genome shotgun (WGS) entry which is preliminary data.</text>
</comment>
<gene>
    <name evidence="3" type="ORF">KDL28_28460</name>
</gene>
<feature type="region of interest" description="Disordered" evidence="1">
    <location>
        <begin position="27"/>
        <end position="46"/>
    </location>
</feature>
<dbReference type="Proteomes" id="UP001165283">
    <property type="component" value="Unassembled WGS sequence"/>
</dbReference>
<dbReference type="EMBL" id="JAGSOV010000061">
    <property type="protein sequence ID" value="MCO1659009.1"/>
    <property type="molecule type" value="Genomic_DNA"/>
</dbReference>
<evidence type="ECO:0008006" key="5">
    <source>
        <dbReference type="Google" id="ProtNLM"/>
    </source>
</evidence>